<reference evidence="3" key="1">
    <citation type="journal article" date="2020" name="Nature">
        <title>Giant virus diversity and host interactions through global metagenomics.</title>
        <authorList>
            <person name="Schulz F."/>
            <person name="Roux S."/>
            <person name="Paez-Espino D."/>
            <person name="Jungbluth S."/>
            <person name="Walsh D.A."/>
            <person name="Denef V.J."/>
            <person name="McMahon K.D."/>
            <person name="Konstantinidis K.T."/>
            <person name="Eloe-Fadrosh E.A."/>
            <person name="Kyrpides N.C."/>
            <person name="Woyke T."/>
        </authorList>
    </citation>
    <scope>NUCLEOTIDE SEQUENCE</scope>
    <source>
        <strain evidence="3">GVMAG-M-3300023179-97</strain>
    </source>
</reference>
<dbReference type="SUPFAM" id="SSF53474">
    <property type="entry name" value="alpha/beta-Hydrolases"/>
    <property type="match status" value="1"/>
</dbReference>
<dbReference type="EMBL" id="MN739942">
    <property type="protein sequence ID" value="QHT78922.1"/>
    <property type="molecule type" value="Genomic_DNA"/>
</dbReference>
<evidence type="ECO:0000256" key="1">
    <source>
        <dbReference type="ARBA" id="ARBA00005228"/>
    </source>
</evidence>
<dbReference type="PRINTS" id="PR00862">
    <property type="entry name" value="PROLIGOPTASE"/>
</dbReference>
<dbReference type="InterPro" id="IPR051543">
    <property type="entry name" value="Serine_Peptidase_S9A"/>
</dbReference>
<evidence type="ECO:0000259" key="2">
    <source>
        <dbReference type="Pfam" id="PF00326"/>
    </source>
</evidence>
<accession>A0A6C0HE67</accession>
<feature type="domain" description="Peptidase S9 prolyl oligopeptidase catalytic" evidence="2">
    <location>
        <begin position="381"/>
        <end position="569"/>
    </location>
</feature>
<name>A0A6C0HE67_9ZZZZ</name>
<dbReference type="GO" id="GO:0006508">
    <property type="term" value="P:proteolysis"/>
    <property type="evidence" value="ECO:0007669"/>
    <property type="project" value="InterPro"/>
</dbReference>
<organism evidence="3">
    <name type="scientific">viral metagenome</name>
    <dbReference type="NCBI Taxonomy" id="1070528"/>
    <lineage>
        <taxon>unclassified sequences</taxon>
        <taxon>metagenomes</taxon>
        <taxon>organismal metagenomes</taxon>
    </lineage>
</organism>
<dbReference type="GO" id="GO:0004252">
    <property type="term" value="F:serine-type endopeptidase activity"/>
    <property type="evidence" value="ECO:0007669"/>
    <property type="project" value="InterPro"/>
</dbReference>
<comment type="similarity">
    <text evidence="1">Belongs to the peptidase S9A family.</text>
</comment>
<proteinExistence type="inferred from homology"/>
<dbReference type="PANTHER" id="PTHR11757:SF19">
    <property type="entry name" value="PROLYL ENDOPEPTIDASE-LIKE"/>
    <property type="match status" value="1"/>
</dbReference>
<dbReference type="AlphaFoldDB" id="A0A6C0HE67"/>
<sequence>MTSNLIRDTPFASWIDPDAWMESMKGPIWNKVLQEEESLVKSYTSLPQVKQRISKFTSIYKEQSKISLTSPPFIHNLVEIQWQSAFFKTWNFINNHKQTHTCRDILLTPTAVFCTVDIKDGEEYFELQCWTSPYATEPDWKLSPVGPDLGFVNNTLFYLGVEHKLMYYQVWSCDILGNNKKCIYLEQDTEVNLCIHRLANKRCLVSRENSQDFLYYELPSLEPTKKYTDQIPNLPIKEYGIDWIWPTHKFLITKEYNKKILWDYSSSTSPKKLFTIEAGEILVDPFAVWENILPCLVIVNEPTGKSFYTLTKTSLTLINKESNNLQTQVIHAISKDGTQVRGILTYKSKINPKYILAIGYGSYGMSSPSSPVLTRWGPLIKTGWTILYTFVRGGGDHTESWAKAGRVEGRTKTIEDFEALVQKAQGITNIPPINTAIYGRSAGGLLMGGSLANHPNGTLMSAVYAEVPYVDELRTTTNSDLPLTTLEHKEFGNPKASLKDFISVAMLSPADTATILSTPKIFVLSRTAEHDSQVFTYEPVKWIRRLRNLVNKDAPKLCIVEKNQGHFTPPDLQLIQWAVDCALLDSWIHKELPSMR</sequence>
<dbReference type="Pfam" id="PF00326">
    <property type="entry name" value="Peptidase_S9"/>
    <property type="match status" value="1"/>
</dbReference>
<protein>
    <recommendedName>
        <fullName evidence="2">Peptidase S9 prolyl oligopeptidase catalytic domain-containing protein</fullName>
    </recommendedName>
</protein>
<dbReference type="InterPro" id="IPR001375">
    <property type="entry name" value="Peptidase_S9_cat"/>
</dbReference>
<dbReference type="Gene3D" id="3.40.50.1820">
    <property type="entry name" value="alpha/beta hydrolase"/>
    <property type="match status" value="1"/>
</dbReference>
<dbReference type="InterPro" id="IPR002470">
    <property type="entry name" value="Peptidase_S9A"/>
</dbReference>
<dbReference type="PANTHER" id="PTHR11757">
    <property type="entry name" value="PROTEASE FAMILY S9A OLIGOPEPTIDASE"/>
    <property type="match status" value="1"/>
</dbReference>
<dbReference type="InterPro" id="IPR029058">
    <property type="entry name" value="AB_hydrolase_fold"/>
</dbReference>
<evidence type="ECO:0000313" key="3">
    <source>
        <dbReference type="EMBL" id="QHT78922.1"/>
    </source>
</evidence>